<dbReference type="OrthoDB" id="9763453at2"/>
<dbReference type="InterPro" id="IPR051326">
    <property type="entry name" value="Kynurenine-oxoglutarate_AT"/>
</dbReference>
<evidence type="ECO:0000256" key="5">
    <source>
        <dbReference type="ARBA" id="ARBA00022898"/>
    </source>
</evidence>
<evidence type="ECO:0000259" key="6">
    <source>
        <dbReference type="Pfam" id="PF00155"/>
    </source>
</evidence>
<dbReference type="InterPro" id="IPR015424">
    <property type="entry name" value="PyrdxlP-dep_Trfase"/>
</dbReference>
<gene>
    <name evidence="7" type="ORF">PAEH1_10800</name>
</gene>
<dbReference type="CDD" id="cd00609">
    <property type="entry name" value="AAT_like"/>
    <property type="match status" value="1"/>
</dbReference>
<dbReference type="InterPro" id="IPR015422">
    <property type="entry name" value="PyrdxlP-dep_Trfase_small"/>
</dbReference>
<evidence type="ECO:0000313" key="8">
    <source>
        <dbReference type="Proteomes" id="UP000189369"/>
    </source>
</evidence>
<evidence type="ECO:0000313" key="7">
    <source>
        <dbReference type="EMBL" id="AQS51913.1"/>
    </source>
</evidence>
<dbReference type="Gene3D" id="3.40.640.10">
    <property type="entry name" value="Type I PLP-dependent aspartate aminotransferase-like (Major domain)"/>
    <property type="match status" value="1"/>
</dbReference>
<proteinExistence type="inferred from homology"/>
<dbReference type="InterPro" id="IPR015421">
    <property type="entry name" value="PyrdxlP-dep_Trfase_major"/>
</dbReference>
<dbReference type="FunFam" id="3.40.640.10:FF:000033">
    <property type="entry name" value="Aspartate aminotransferase"/>
    <property type="match status" value="1"/>
</dbReference>
<comment type="cofactor">
    <cofactor evidence="1">
        <name>pyridoxal 5'-phosphate</name>
        <dbReference type="ChEBI" id="CHEBI:597326"/>
    </cofactor>
</comment>
<keyword evidence="4" id="KW-0808">Transferase</keyword>
<protein>
    <recommendedName>
        <fullName evidence="6">Aminotransferase class I/classII large domain-containing protein</fullName>
    </recommendedName>
</protein>
<dbReference type="GO" id="GO:0016212">
    <property type="term" value="F:kynurenine-oxoglutarate transaminase activity"/>
    <property type="evidence" value="ECO:0007669"/>
    <property type="project" value="TreeGrafter"/>
</dbReference>
<dbReference type="GO" id="GO:0005737">
    <property type="term" value="C:cytoplasm"/>
    <property type="evidence" value="ECO:0007669"/>
    <property type="project" value="TreeGrafter"/>
</dbReference>
<dbReference type="InterPro" id="IPR004839">
    <property type="entry name" value="Aminotransferase_I/II_large"/>
</dbReference>
<evidence type="ECO:0000256" key="4">
    <source>
        <dbReference type="ARBA" id="ARBA00022679"/>
    </source>
</evidence>
<dbReference type="Pfam" id="PF00155">
    <property type="entry name" value="Aminotran_1_2"/>
    <property type="match status" value="1"/>
</dbReference>
<dbReference type="AlphaFoldDB" id="A0A1U9K1H5"/>
<organism evidence="7 8">
    <name type="scientific">Paenalcaligenes hominis</name>
    <dbReference type="NCBI Taxonomy" id="643674"/>
    <lineage>
        <taxon>Bacteria</taxon>
        <taxon>Pseudomonadati</taxon>
        <taxon>Pseudomonadota</taxon>
        <taxon>Betaproteobacteria</taxon>
        <taxon>Burkholderiales</taxon>
        <taxon>Alcaligenaceae</taxon>
        <taxon>Paenalcaligenes</taxon>
    </lineage>
</organism>
<evidence type="ECO:0000256" key="1">
    <source>
        <dbReference type="ARBA" id="ARBA00001933"/>
    </source>
</evidence>
<dbReference type="NCBIfam" id="NF006569">
    <property type="entry name" value="PRK09082.1"/>
    <property type="match status" value="1"/>
</dbReference>
<reference evidence="7 8" key="1">
    <citation type="submission" date="2017-01" db="EMBL/GenBank/DDBJ databases">
        <title>Complete Genome Sequence of Paenalcaligenes hominis, Isolated from a paraplegic Patient with neurogenic bladder.</title>
        <authorList>
            <person name="Mukhopadhyay R."/>
            <person name="Joaquin J."/>
            <person name="Hogue R."/>
            <person name="Kilaru A."/>
            <person name="Jospin G."/>
            <person name="Mars K."/>
            <person name="Eisen J.A."/>
            <person name="Chaturvedi V."/>
        </authorList>
    </citation>
    <scope>NUCLEOTIDE SEQUENCE [LARGE SCALE GENOMIC DNA]</scope>
    <source>
        <strain evidence="7 8">15S00501</strain>
    </source>
</reference>
<dbReference type="SUPFAM" id="SSF53383">
    <property type="entry name" value="PLP-dependent transferases"/>
    <property type="match status" value="1"/>
</dbReference>
<dbReference type="EMBL" id="CP019697">
    <property type="protein sequence ID" value="AQS51913.1"/>
    <property type="molecule type" value="Genomic_DNA"/>
</dbReference>
<evidence type="ECO:0000256" key="2">
    <source>
        <dbReference type="ARBA" id="ARBA00007441"/>
    </source>
</evidence>
<dbReference type="Proteomes" id="UP000189369">
    <property type="component" value="Chromosome"/>
</dbReference>
<comment type="similarity">
    <text evidence="2">Belongs to the class-I pyridoxal-phosphate-dependent aminotransferase family.</text>
</comment>
<feature type="domain" description="Aminotransferase class I/classII large" evidence="6">
    <location>
        <begin position="27"/>
        <end position="377"/>
    </location>
</feature>
<dbReference type="STRING" id="643674.PAEH1_10800"/>
<dbReference type="KEGG" id="phn:PAEH1_10800"/>
<dbReference type="GO" id="GO:0030170">
    <property type="term" value="F:pyridoxal phosphate binding"/>
    <property type="evidence" value="ECO:0007669"/>
    <property type="project" value="InterPro"/>
</dbReference>
<accession>A0A1U9K1H5</accession>
<sequence>MSISSKLPQLRPNIFSYISGLAAQHNAINLAQGFPDFGCSPLLVELLHKYTVKGMNQYAPGQGIPALRKQISAYLQRRDGHSYDPDTEITISAGATEALFCSFAALIRPGDEVIILEPAYDTYEPTIELFGGIIKRVTLNAPDFAVDWDTVQRLLSPKTKAIVLNSPHNPSGTILSQSDLERLGQLLDGTEVIVISDEVYADMVFSPQRHISVSRIASLQARSIVIGSFGKSFHITGWKTGFFAAPQALSEELRKIHSLTTFSVHTPSQFALAELMENPQHIDEVAAMYAQKKAYFLEGLSGSAWQFLPSQGSYFLTADYRQFSTDDDMRFCHTLIEQYGVATIPYSAFYLNAPPEQRLLRFCFAKKEQTLDQAIEILQRVPVLS</sequence>
<dbReference type="PANTHER" id="PTHR43807">
    <property type="entry name" value="FI04487P"/>
    <property type="match status" value="1"/>
</dbReference>
<name>A0A1U9K1H5_9BURK</name>
<keyword evidence="5" id="KW-0663">Pyridoxal phosphate</keyword>
<keyword evidence="3" id="KW-0032">Aminotransferase</keyword>
<dbReference type="Gene3D" id="3.90.1150.10">
    <property type="entry name" value="Aspartate Aminotransferase, domain 1"/>
    <property type="match status" value="1"/>
</dbReference>
<evidence type="ECO:0000256" key="3">
    <source>
        <dbReference type="ARBA" id="ARBA00022576"/>
    </source>
</evidence>
<dbReference type="PANTHER" id="PTHR43807:SF20">
    <property type="entry name" value="FI04487P"/>
    <property type="match status" value="1"/>
</dbReference>